<sequence length="172" mass="18847">MRKQRGFTLIESIIVIVIMALAMITMSQFLVPQIVRSANPHYQARAAALGQSVMSTILARGFDHNSDFKGGDIRCGETALSGAACSTALTDEESVVSAYNDVDDYQGCWEPKGTNGCKDLNTLVGDSATTYKNFRLDIEVTYQQVDKIKHIALTISVPNQPPIQLHAYKGNY</sequence>
<dbReference type="InterPro" id="IPR012902">
    <property type="entry name" value="N_methyl_site"/>
</dbReference>
<reference evidence="2" key="1">
    <citation type="submission" date="2015-08" db="EMBL/GenBank/DDBJ databases">
        <title>Vibrio galatheae sp. nov., a novel member of the Vibrionaceae family isolated from the Solomon Islands.</title>
        <authorList>
            <person name="Giubergia S."/>
            <person name="Machado H."/>
            <person name="Mateiu R.V."/>
            <person name="Gram L."/>
        </authorList>
    </citation>
    <scope>NUCLEOTIDE SEQUENCE [LARGE SCALE GENOMIC DNA]</scope>
    <source>
        <strain evidence="2">DSM 19584</strain>
    </source>
</reference>
<dbReference type="Pfam" id="PF07963">
    <property type="entry name" value="N_methyl"/>
    <property type="match status" value="1"/>
</dbReference>
<organism evidence="1 2">
    <name type="scientific">Vibrio nereis</name>
    <dbReference type="NCBI Taxonomy" id="693"/>
    <lineage>
        <taxon>Bacteria</taxon>
        <taxon>Pseudomonadati</taxon>
        <taxon>Pseudomonadota</taxon>
        <taxon>Gammaproteobacteria</taxon>
        <taxon>Vibrionales</taxon>
        <taxon>Vibrionaceae</taxon>
        <taxon>Vibrio</taxon>
    </lineage>
</organism>
<dbReference type="STRING" id="693.AKJ17_13635"/>
<gene>
    <name evidence="1" type="ORF">AKJ17_13635</name>
</gene>
<comment type="caution">
    <text evidence="1">The sequence shown here is derived from an EMBL/GenBank/DDBJ whole genome shotgun (WGS) entry which is preliminary data.</text>
</comment>
<evidence type="ECO:0000313" key="2">
    <source>
        <dbReference type="Proteomes" id="UP000037515"/>
    </source>
</evidence>
<evidence type="ECO:0000313" key="1">
    <source>
        <dbReference type="EMBL" id="KOO02774.1"/>
    </source>
</evidence>
<dbReference type="Proteomes" id="UP000037515">
    <property type="component" value="Unassembled WGS sequence"/>
</dbReference>
<dbReference type="RefSeq" id="WP_053396372.1">
    <property type="nucleotide sequence ID" value="NZ_LHPJ01000011.1"/>
</dbReference>
<protein>
    <submittedName>
        <fullName evidence="1">MSHA biogenesis protein MshD</fullName>
    </submittedName>
</protein>
<dbReference type="PROSITE" id="PS00409">
    <property type="entry name" value="PROKAR_NTER_METHYL"/>
    <property type="match status" value="1"/>
</dbReference>
<dbReference type="OrthoDB" id="5593857at2"/>
<dbReference type="AlphaFoldDB" id="A0A0M0HL15"/>
<dbReference type="EMBL" id="LHPJ01000011">
    <property type="protein sequence ID" value="KOO02774.1"/>
    <property type="molecule type" value="Genomic_DNA"/>
</dbReference>
<name>A0A0M0HL15_VIBNE</name>
<dbReference type="NCBIfam" id="TIGR02532">
    <property type="entry name" value="IV_pilin_GFxxxE"/>
    <property type="match status" value="1"/>
</dbReference>
<accession>A0A0M0HL15</accession>
<proteinExistence type="predicted"/>
<dbReference type="PATRIC" id="fig|693.5.peg.2793"/>
<keyword evidence="2" id="KW-1185">Reference proteome</keyword>